<dbReference type="PANTHER" id="PTHR32092:SF6">
    <property type="entry name" value="ALPHA-GALACTOSIDASE"/>
    <property type="match status" value="1"/>
</dbReference>
<keyword evidence="4 12" id="KW-0378">Hydrolase</keyword>
<feature type="domain" description="Glycosyl hydrolase family 4 C-terminal" evidence="13">
    <location>
        <begin position="196"/>
        <end position="405"/>
    </location>
</feature>
<reference evidence="14" key="1">
    <citation type="submission" date="2021-01" db="EMBL/GenBank/DDBJ databases">
        <title>Modified the classification status of verrucomicrobia.</title>
        <authorList>
            <person name="Feng X."/>
        </authorList>
    </citation>
    <scope>NUCLEOTIDE SEQUENCE</scope>
    <source>
        <strain evidence="14">KCTC 13126</strain>
    </source>
</reference>
<keyword evidence="10" id="KW-0408">Iron</keyword>
<dbReference type="InterPro" id="IPR036291">
    <property type="entry name" value="NAD(P)-bd_dom_sf"/>
</dbReference>
<evidence type="ECO:0000256" key="4">
    <source>
        <dbReference type="ARBA" id="ARBA00022801"/>
    </source>
</evidence>
<feature type="site" description="Increases basicity of active site Tyr" evidence="11">
    <location>
        <position position="111"/>
    </location>
</feature>
<keyword evidence="7" id="KW-0119">Carbohydrate metabolism</keyword>
<dbReference type="EMBL" id="JAENIL010000031">
    <property type="protein sequence ID" value="MBK1878493.1"/>
    <property type="molecule type" value="Genomic_DNA"/>
</dbReference>
<dbReference type="GO" id="GO:0005975">
    <property type="term" value="P:carbohydrate metabolic process"/>
    <property type="evidence" value="ECO:0007669"/>
    <property type="project" value="InterPro"/>
</dbReference>
<comment type="similarity">
    <text evidence="2 12">Belongs to the glycosyl hydrolase 4 family.</text>
</comment>
<dbReference type="InterPro" id="IPR022616">
    <property type="entry name" value="Glyco_hydro_4_C"/>
</dbReference>
<evidence type="ECO:0000256" key="1">
    <source>
        <dbReference type="ARBA" id="ARBA00001936"/>
    </source>
</evidence>
<comment type="cofactor">
    <cofactor evidence="12">
        <name>NAD(+)</name>
        <dbReference type="ChEBI" id="CHEBI:57540"/>
    </cofactor>
    <text evidence="12">Binds 1 NAD(+) per subunit.</text>
</comment>
<dbReference type="GO" id="GO:0004553">
    <property type="term" value="F:hydrolase activity, hydrolyzing O-glycosyl compounds"/>
    <property type="evidence" value="ECO:0007669"/>
    <property type="project" value="InterPro"/>
</dbReference>
<dbReference type="InterPro" id="IPR001088">
    <property type="entry name" value="Glyco_hydro_4"/>
</dbReference>
<keyword evidence="3 10" id="KW-0479">Metal-binding</keyword>
<keyword evidence="5 12" id="KW-0520">NAD</keyword>
<dbReference type="RefSeq" id="WP_200356705.1">
    <property type="nucleotide sequence ID" value="NZ_JAENIL010000031.1"/>
</dbReference>
<dbReference type="Pfam" id="PF11975">
    <property type="entry name" value="Glyco_hydro_4C"/>
    <property type="match status" value="1"/>
</dbReference>
<dbReference type="CDD" id="cd05297">
    <property type="entry name" value="GH4_alpha_glucosidase_galactosidase"/>
    <property type="match status" value="1"/>
</dbReference>
<feature type="binding site" evidence="10">
    <location>
        <position position="171"/>
    </location>
    <ligand>
        <name>Mn(2+)</name>
        <dbReference type="ChEBI" id="CHEBI:29035"/>
    </ligand>
</feature>
<evidence type="ECO:0000256" key="5">
    <source>
        <dbReference type="ARBA" id="ARBA00023027"/>
    </source>
</evidence>
<name>A0A934S3R2_9BACT</name>
<organism evidence="14 15">
    <name type="scientific">Pelagicoccus mobilis</name>
    <dbReference type="NCBI Taxonomy" id="415221"/>
    <lineage>
        <taxon>Bacteria</taxon>
        <taxon>Pseudomonadati</taxon>
        <taxon>Verrucomicrobiota</taxon>
        <taxon>Opitutia</taxon>
        <taxon>Puniceicoccales</taxon>
        <taxon>Pelagicoccaceae</taxon>
        <taxon>Pelagicoccus</taxon>
    </lineage>
</organism>
<dbReference type="GO" id="GO:0046872">
    <property type="term" value="F:metal ion binding"/>
    <property type="evidence" value="ECO:0007669"/>
    <property type="project" value="UniProtKB-KW"/>
</dbReference>
<evidence type="ECO:0000256" key="3">
    <source>
        <dbReference type="ARBA" id="ARBA00022723"/>
    </source>
</evidence>
<evidence type="ECO:0000256" key="2">
    <source>
        <dbReference type="ARBA" id="ARBA00010141"/>
    </source>
</evidence>
<keyword evidence="6 10" id="KW-0464">Manganese</keyword>
<evidence type="ECO:0000256" key="9">
    <source>
        <dbReference type="PIRSR" id="PIRSR601088-2"/>
    </source>
</evidence>
<keyword evidence="15" id="KW-1185">Reference proteome</keyword>
<dbReference type="GO" id="GO:0016616">
    <property type="term" value="F:oxidoreductase activity, acting on the CH-OH group of donors, NAD or NADP as acceptor"/>
    <property type="evidence" value="ECO:0007669"/>
    <property type="project" value="InterPro"/>
</dbReference>
<gene>
    <name evidence="14" type="ORF">JIN87_16550</name>
</gene>
<protein>
    <submittedName>
        <fullName evidence="14">Alpha-glucosidase/alpha-galactosidase</fullName>
    </submittedName>
</protein>
<evidence type="ECO:0000313" key="14">
    <source>
        <dbReference type="EMBL" id="MBK1878493.1"/>
    </source>
</evidence>
<feature type="binding site" evidence="10">
    <location>
        <position position="201"/>
    </location>
    <ligand>
        <name>Mn(2+)</name>
        <dbReference type="ChEBI" id="CHEBI:29035"/>
    </ligand>
</feature>
<sequence length="445" mass="49777">MQTKVTLIGAGSVVFAQNLISDLLQFEEFSEIHICLMDIDPERLKVAEVMTQKIIAKLGVPATASATIDRTEAVRGANYVICTIQVGGYKPGTVIDFEIPKKYGLKQTIADTLGIGGIFRALRTIPKLIDIARDIETVGAPDCLFLNYTNPMAMNCMAVDKAVGIPMVGLCHSVQGTSEQLSNYLGLDHADVSYKVAGINHMAFFLEFKHRGQDAYPLLFKKLEDSRFKKDKVRFEMMRRLGYFVTESSEHQAEYTPYFIHHGQDVIDQFEIPIDEYIRRCESNIDTWIQTEKDLLESDGEITIKPQTHEYGSYIIHSIETGKPRVIYGNVPNTGLVTNLPERCCVELPVLVDKSGLQPTFIGKLPPQLAAICRSNINPQELTVEAALTGKREHIYHAAMADPHTAATLPLDKIWAMCDELIEAHSKEGYFPKFTNSIRNTSRGF</sequence>
<evidence type="ECO:0000256" key="12">
    <source>
        <dbReference type="RuleBase" id="RU361152"/>
    </source>
</evidence>
<accession>A0A934S3R2</accession>
<dbReference type="PANTHER" id="PTHR32092">
    <property type="entry name" value="6-PHOSPHO-BETA-GLUCOSIDASE-RELATED"/>
    <property type="match status" value="1"/>
</dbReference>
<evidence type="ECO:0000256" key="10">
    <source>
        <dbReference type="PIRSR" id="PIRSR601088-3"/>
    </source>
</evidence>
<dbReference type="NCBIfam" id="NF011657">
    <property type="entry name" value="PRK15076.1"/>
    <property type="match status" value="1"/>
</dbReference>
<comment type="cofactor">
    <cofactor evidence="1">
        <name>Mn(2+)</name>
        <dbReference type="ChEBI" id="CHEBI:29035"/>
    </cofactor>
</comment>
<dbReference type="Gene3D" id="3.90.1820.10">
    <property type="entry name" value="AglA-like glucosidase"/>
    <property type="match status" value="1"/>
</dbReference>
<evidence type="ECO:0000256" key="11">
    <source>
        <dbReference type="PIRSR" id="PIRSR601088-4"/>
    </source>
</evidence>
<evidence type="ECO:0000256" key="8">
    <source>
        <dbReference type="ARBA" id="ARBA00023295"/>
    </source>
</evidence>
<evidence type="ECO:0000313" key="15">
    <source>
        <dbReference type="Proteomes" id="UP000617628"/>
    </source>
</evidence>
<dbReference type="Pfam" id="PF02056">
    <property type="entry name" value="Glyco_hydro_4"/>
    <property type="match status" value="1"/>
</dbReference>
<dbReference type="InterPro" id="IPR053715">
    <property type="entry name" value="GH4_Enzyme_sf"/>
</dbReference>
<keyword evidence="10" id="KW-0533">Nickel</keyword>
<dbReference type="SUPFAM" id="SSF51735">
    <property type="entry name" value="NAD(P)-binding Rossmann-fold domains"/>
    <property type="match status" value="1"/>
</dbReference>
<dbReference type="PRINTS" id="PR00732">
    <property type="entry name" value="GLHYDRLASE4"/>
</dbReference>
<keyword evidence="8 12" id="KW-0326">Glycosidase</keyword>
<dbReference type="InterPro" id="IPR015955">
    <property type="entry name" value="Lactate_DH/Glyco_Ohase_4_C"/>
</dbReference>
<evidence type="ECO:0000259" key="13">
    <source>
        <dbReference type="Pfam" id="PF11975"/>
    </source>
</evidence>
<evidence type="ECO:0000256" key="7">
    <source>
        <dbReference type="ARBA" id="ARBA00023277"/>
    </source>
</evidence>
<evidence type="ECO:0000256" key="6">
    <source>
        <dbReference type="ARBA" id="ARBA00023211"/>
    </source>
</evidence>
<proteinExistence type="inferred from homology"/>
<dbReference type="Proteomes" id="UP000617628">
    <property type="component" value="Unassembled WGS sequence"/>
</dbReference>
<dbReference type="AlphaFoldDB" id="A0A934S3R2"/>
<comment type="caution">
    <text evidence="14">The sequence shown here is derived from an EMBL/GenBank/DDBJ whole genome shotgun (WGS) entry which is preliminary data.</text>
</comment>
<keyword evidence="10" id="KW-0170">Cobalt</keyword>
<dbReference type="SUPFAM" id="SSF56327">
    <property type="entry name" value="LDH C-terminal domain-like"/>
    <property type="match status" value="1"/>
</dbReference>
<feature type="binding site" evidence="9">
    <location>
        <position position="150"/>
    </location>
    <ligand>
        <name>substrate</name>
    </ligand>
</feature>